<dbReference type="SUPFAM" id="SSF56300">
    <property type="entry name" value="Metallo-dependent phosphatases"/>
    <property type="match status" value="1"/>
</dbReference>
<evidence type="ECO:0000313" key="7">
    <source>
        <dbReference type="EMBL" id="CCX30740.1"/>
    </source>
</evidence>
<dbReference type="InterPro" id="IPR029052">
    <property type="entry name" value="Metallo-depent_PP-like"/>
</dbReference>
<evidence type="ECO:0000259" key="6">
    <source>
        <dbReference type="Pfam" id="PF12850"/>
    </source>
</evidence>
<proteinExistence type="inferred from homology"/>
<dbReference type="FunFam" id="3.60.21.10:FF:000024">
    <property type="entry name" value="Vacuolar protein sorting-associated protein 29"/>
    <property type="match status" value="1"/>
</dbReference>
<keyword evidence="4" id="KW-0653">Protein transport</keyword>
<dbReference type="STRING" id="1076935.U4LN29"/>
<dbReference type="PANTHER" id="PTHR11124">
    <property type="entry name" value="VACUOLAR SORTING PROTEIN VPS29"/>
    <property type="match status" value="1"/>
</dbReference>
<evidence type="ECO:0000256" key="1">
    <source>
        <dbReference type="ARBA" id="ARBA00005945"/>
    </source>
</evidence>
<name>U4LN29_PYROM</name>
<feature type="domain" description="Calcineurin-like phosphoesterase" evidence="6">
    <location>
        <begin position="5"/>
        <end position="163"/>
    </location>
</feature>
<dbReference type="AlphaFoldDB" id="U4LN29"/>
<evidence type="ECO:0000256" key="3">
    <source>
        <dbReference type="ARBA" id="ARBA00022448"/>
    </source>
</evidence>
<dbReference type="InterPro" id="IPR028661">
    <property type="entry name" value="Vps29"/>
</dbReference>
<dbReference type="GO" id="GO:0030904">
    <property type="term" value="C:retromer complex"/>
    <property type="evidence" value="ECO:0007669"/>
    <property type="project" value="InterPro"/>
</dbReference>
<reference evidence="7 8" key="1">
    <citation type="journal article" date="2013" name="PLoS Genet.">
        <title>The genome and development-dependent transcriptomes of Pyronema confluens: a window into fungal evolution.</title>
        <authorList>
            <person name="Traeger S."/>
            <person name="Altegoer F."/>
            <person name="Freitag M."/>
            <person name="Gabaldon T."/>
            <person name="Kempken F."/>
            <person name="Kumar A."/>
            <person name="Marcet-Houben M."/>
            <person name="Poggeler S."/>
            <person name="Stajich J.E."/>
            <person name="Nowrousian M."/>
        </authorList>
    </citation>
    <scope>NUCLEOTIDE SEQUENCE [LARGE SCALE GENOMIC DNA]</scope>
    <source>
        <strain evidence="8">CBS 100304</strain>
        <tissue evidence="7">Vegetative mycelium</tissue>
    </source>
</reference>
<comment type="similarity">
    <text evidence="1 5">Belongs to the VPS29 family.</text>
</comment>
<sequence>MSRLVLAIGDLHIPDRAPDIPAKFRKLLAPGKIGQILCLGNLTDKETWDFLRGVCADIQIVKGDFDVEATTVPLHKVVTHGNLRIGFTHGHTIVPQGDSDSLLIEARKLDCDVLLWGGTHKFEAYELEGKFFVNPGSATGAISSGWWAEGEDPVPSFVLMDVQGSVLVMYVYQLRKDAKGNESVAVEKITYRKETNGS</sequence>
<dbReference type="OrthoDB" id="10258130at2759"/>
<evidence type="ECO:0000256" key="2">
    <source>
        <dbReference type="ARBA" id="ARBA00017767"/>
    </source>
</evidence>
<evidence type="ECO:0000313" key="8">
    <source>
        <dbReference type="Proteomes" id="UP000018144"/>
    </source>
</evidence>
<accession>U4LN29</accession>
<keyword evidence="8" id="KW-1185">Reference proteome</keyword>
<dbReference type="GO" id="GO:0005829">
    <property type="term" value="C:cytosol"/>
    <property type="evidence" value="ECO:0007669"/>
    <property type="project" value="GOC"/>
</dbReference>
<organism evidence="7 8">
    <name type="scientific">Pyronema omphalodes (strain CBS 100304)</name>
    <name type="common">Pyronema confluens</name>
    <dbReference type="NCBI Taxonomy" id="1076935"/>
    <lineage>
        <taxon>Eukaryota</taxon>
        <taxon>Fungi</taxon>
        <taxon>Dikarya</taxon>
        <taxon>Ascomycota</taxon>
        <taxon>Pezizomycotina</taxon>
        <taxon>Pezizomycetes</taxon>
        <taxon>Pezizales</taxon>
        <taxon>Pyronemataceae</taxon>
        <taxon>Pyronema</taxon>
    </lineage>
</organism>
<gene>
    <name evidence="7" type="ORF">PCON_09143</name>
</gene>
<dbReference type="Gene3D" id="3.60.21.10">
    <property type="match status" value="1"/>
</dbReference>
<dbReference type="InterPro" id="IPR000979">
    <property type="entry name" value="Phosphodiesterase_MJ0936/Vps29"/>
</dbReference>
<dbReference type="eggNOG" id="KOG3325">
    <property type="taxonomic scope" value="Eukaryota"/>
</dbReference>
<keyword evidence="3" id="KW-0813">Transport</keyword>
<dbReference type="InterPro" id="IPR024654">
    <property type="entry name" value="Calcineurin-like_PHP_lpxH"/>
</dbReference>
<dbReference type="Pfam" id="PF12850">
    <property type="entry name" value="Metallophos_2"/>
    <property type="match status" value="1"/>
</dbReference>
<dbReference type="GO" id="GO:0042147">
    <property type="term" value="P:retrograde transport, endosome to Golgi"/>
    <property type="evidence" value="ECO:0007669"/>
    <property type="project" value="InterPro"/>
</dbReference>
<dbReference type="CDD" id="cd07394">
    <property type="entry name" value="MPP_Vps29"/>
    <property type="match status" value="1"/>
</dbReference>
<dbReference type="GO" id="GO:0015031">
    <property type="term" value="P:protein transport"/>
    <property type="evidence" value="ECO:0007669"/>
    <property type="project" value="UniProtKB-KW"/>
</dbReference>
<protein>
    <recommendedName>
        <fullName evidence="2 5">Vacuolar protein sorting-associated protein 29</fullName>
    </recommendedName>
</protein>
<evidence type="ECO:0000256" key="4">
    <source>
        <dbReference type="ARBA" id="ARBA00022927"/>
    </source>
</evidence>
<evidence type="ECO:0000256" key="5">
    <source>
        <dbReference type="RuleBase" id="RU362040"/>
    </source>
</evidence>
<dbReference type="NCBIfam" id="TIGR00040">
    <property type="entry name" value="yfcE"/>
    <property type="match status" value="1"/>
</dbReference>
<dbReference type="EMBL" id="HF935475">
    <property type="protein sequence ID" value="CCX30740.1"/>
    <property type="molecule type" value="Genomic_DNA"/>
</dbReference>
<dbReference type="Proteomes" id="UP000018144">
    <property type="component" value="Unassembled WGS sequence"/>
</dbReference>
<dbReference type="OMA" id="IHGHQCI"/>